<dbReference type="RefSeq" id="WP_208919135.1">
    <property type="nucleotide sequence ID" value="NZ_LT840184.1"/>
</dbReference>
<dbReference type="InterPro" id="IPR000639">
    <property type="entry name" value="Epox_hydrolase-like"/>
</dbReference>
<dbReference type="PANTHER" id="PTHR43798:SF31">
    <property type="entry name" value="AB HYDROLASE SUPERFAMILY PROTEIN YCLE"/>
    <property type="match status" value="1"/>
</dbReference>
<dbReference type="Pfam" id="PF00561">
    <property type="entry name" value="Abhydrolase_1"/>
    <property type="match status" value="1"/>
</dbReference>
<accession>A0A1X7HAC1</accession>
<dbReference type="InterPro" id="IPR050266">
    <property type="entry name" value="AB_hydrolase_sf"/>
</dbReference>
<evidence type="ECO:0000256" key="1">
    <source>
        <dbReference type="ARBA" id="ARBA00022801"/>
    </source>
</evidence>
<dbReference type="PANTHER" id="PTHR43798">
    <property type="entry name" value="MONOACYLGLYCEROL LIPASE"/>
    <property type="match status" value="1"/>
</dbReference>
<protein>
    <submittedName>
        <fullName evidence="3">Pimeloyl-ACP methyl ester carboxylesterase</fullName>
    </submittedName>
</protein>
<dbReference type="GO" id="GO:0016787">
    <property type="term" value="F:hydrolase activity"/>
    <property type="evidence" value="ECO:0007669"/>
    <property type="project" value="UniProtKB-KW"/>
</dbReference>
<dbReference type="SUPFAM" id="SSF53474">
    <property type="entry name" value="alpha/beta-Hydrolases"/>
    <property type="match status" value="1"/>
</dbReference>
<proteinExistence type="predicted"/>
<dbReference type="Proteomes" id="UP000192940">
    <property type="component" value="Chromosome I"/>
</dbReference>
<reference evidence="3 4" key="1">
    <citation type="submission" date="2017-04" db="EMBL/GenBank/DDBJ databases">
        <authorList>
            <person name="Afonso C.L."/>
            <person name="Miller P.J."/>
            <person name="Scott M.A."/>
            <person name="Spackman E."/>
            <person name="Goraichik I."/>
            <person name="Dimitrov K.M."/>
            <person name="Suarez D.L."/>
            <person name="Swayne D.E."/>
        </authorList>
    </citation>
    <scope>NUCLEOTIDE SEQUENCE [LARGE SCALE GENOMIC DNA]</scope>
    <source>
        <strain evidence="3 4">N3/975</strain>
    </source>
</reference>
<sequence>MSISPEICSIQGINYRMTVSGQGETVVFLHGGHTNLDVWEEQISFFARYFRVIAFDQRGYGHTDIPSEPFSYEDDLRHILDEYMIERAILIGASFGGSVAIDFALTYPDRVKALVLAGPAVNGNKLPLRMRLESIKSYVAVKSKGIHTAADQFERNRYWKYFIPKQADRRKIFMDIFRANEAFYTWDLKLNRSLSPPAAARLSEIRMPTLIIEPGDDLKFNIKTCQMLQKGISQSELVRLHHCGHLPNLERPDEFNEAVYAWLLKL</sequence>
<dbReference type="InterPro" id="IPR000073">
    <property type="entry name" value="AB_hydrolase_1"/>
</dbReference>
<evidence type="ECO:0000313" key="3">
    <source>
        <dbReference type="EMBL" id="SMF82399.1"/>
    </source>
</evidence>
<organism evidence="3 4">
    <name type="scientific">Paenibacillus uliginis N3/975</name>
    <dbReference type="NCBI Taxonomy" id="1313296"/>
    <lineage>
        <taxon>Bacteria</taxon>
        <taxon>Bacillati</taxon>
        <taxon>Bacillota</taxon>
        <taxon>Bacilli</taxon>
        <taxon>Bacillales</taxon>
        <taxon>Paenibacillaceae</taxon>
        <taxon>Paenibacillus</taxon>
    </lineage>
</organism>
<dbReference type="Gene3D" id="3.40.50.1820">
    <property type="entry name" value="alpha/beta hydrolase"/>
    <property type="match status" value="1"/>
</dbReference>
<dbReference type="EMBL" id="LT840184">
    <property type="protein sequence ID" value="SMF82399.1"/>
    <property type="molecule type" value="Genomic_DNA"/>
</dbReference>
<evidence type="ECO:0000313" key="4">
    <source>
        <dbReference type="Proteomes" id="UP000192940"/>
    </source>
</evidence>
<dbReference type="InterPro" id="IPR029058">
    <property type="entry name" value="AB_hydrolase_fold"/>
</dbReference>
<evidence type="ECO:0000259" key="2">
    <source>
        <dbReference type="Pfam" id="PF00561"/>
    </source>
</evidence>
<keyword evidence="1" id="KW-0378">Hydrolase</keyword>
<gene>
    <name evidence="3" type="ORF">SAMN05661091_2176</name>
</gene>
<dbReference type="GO" id="GO:0016020">
    <property type="term" value="C:membrane"/>
    <property type="evidence" value="ECO:0007669"/>
    <property type="project" value="TreeGrafter"/>
</dbReference>
<dbReference type="STRING" id="1313296.SAMN05661091_2176"/>
<dbReference type="PRINTS" id="PR00412">
    <property type="entry name" value="EPOXHYDRLASE"/>
</dbReference>
<name>A0A1X7HAC1_9BACL</name>
<keyword evidence="4" id="KW-1185">Reference proteome</keyword>
<dbReference type="AlphaFoldDB" id="A0A1X7HAC1"/>
<feature type="domain" description="AB hydrolase-1" evidence="2">
    <location>
        <begin position="25"/>
        <end position="122"/>
    </location>
</feature>
<dbReference type="PRINTS" id="PR00111">
    <property type="entry name" value="ABHYDROLASE"/>
</dbReference>